<dbReference type="Proteomes" id="UP000199570">
    <property type="component" value="Unassembled WGS sequence"/>
</dbReference>
<keyword evidence="3" id="KW-0238">DNA-binding</keyword>
<gene>
    <name evidence="5" type="ORF">SAMN04490195_5799</name>
</gene>
<dbReference type="CDD" id="cd00796">
    <property type="entry name" value="INT_Rci_Hp1_C"/>
    <property type="match status" value="1"/>
</dbReference>
<dbReference type="InterPro" id="IPR002104">
    <property type="entry name" value="Integrase_catalytic"/>
</dbReference>
<dbReference type="InterPro" id="IPR013762">
    <property type="entry name" value="Integrase-like_cat_sf"/>
</dbReference>
<sequence length="369" mass="41505">MSISKSVKQIEVRDSVVEELIIVNYPATGNTTYYTRETTKERRRVKLGTSKDLTLKQARKKAAETLSADFRPCSLTLAQAFEAYAKSGEYSGKRSTGRERKRFEKVVEPILGSKRIKAIGLTDVQAVMADLNSSLSNATRNRYLAMLRSIFRFSVDQGYCDKDPTRSLKLLREVPVKLYEVNDEFIGRLRLAVDWLDDANPRTACLVELLLLTGMRIGEALTLQWDDVNLPTRHITLRFTKSGKVRHVPISDECVKLLSRLVEGTVESPPNGWLFPSSRGYSHMSRPVRTWKRACHAVGLPLSLRFHDLRHIFASACVKEGIPLYTVQGLLGHSSIRMSERYCALAAADLLKASCRVSSVLGLNKRGEK</sequence>
<dbReference type="InterPro" id="IPR010998">
    <property type="entry name" value="Integrase_recombinase_N"/>
</dbReference>
<evidence type="ECO:0000256" key="1">
    <source>
        <dbReference type="ARBA" id="ARBA00008857"/>
    </source>
</evidence>
<keyword evidence="4" id="KW-0233">DNA recombination</keyword>
<dbReference type="InterPro" id="IPR050808">
    <property type="entry name" value="Phage_Integrase"/>
</dbReference>
<evidence type="ECO:0000256" key="3">
    <source>
        <dbReference type="ARBA" id="ARBA00023125"/>
    </source>
</evidence>
<dbReference type="PANTHER" id="PTHR30629">
    <property type="entry name" value="PROPHAGE INTEGRASE"/>
    <property type="match status" value="1"/>
</dbReference>
<dbReference type="OrthoDB" id="9057547at2"/>
<dbReference type="InterPro" id="IPR044068">
    <property type="entry name" value="CB"/>
</dbReference>
<dbReference type="RefSeq" id="WP_090327993.1">
    <property type="nucleotide sequence ID" value="NZ_FNKJ01000004.1"/>
</dbReference>
<dbReference type="SUPFAM" id="SSF56349">
    <property type="entry name" value="DNA breaking-rejoining enzymes"/>
    <property type="match status" value="1"/>
</dbReference>
<reference evidence="6" key="1">
    <citation type="submission" date="2016-10" db="EMBL/GenBank/DDBJ databases">
        <authorList>
            <person name="Varghese N."/>
            <person name="Submissions S."/>
        </authorList>
    </citation>
    <scope>NUCLEOTIDE SEQUENCE [LARGE SCALE GENOMIC DNA]</scope>
    <source>
        <strain evidence="6">BS3775</strain>
    </source>
</reference>
<dbReference type="InterPro" id="IPR011010">
    <property type="entry name" value="DNA_brk_join_enz"/>
</dbReference>
<protein>
    <submittedName>
        <fullName evidence="5">Site-specific recombinase XerD</fullName>
    </submittedName>
</protein>
<dbReference type="PROSITE" id="PS51900">
    <property type="entry name" value="CB"/>
    <property type="match status" value="1"/>
</dbReference>
<dbReference type="GO" id="GO:0006310">
    <property type="term" value="P:DNA recombination"/>
    <property type="evidence" value="ECO:0007669"/>
    <property type="project" value="UniProtKB-KW"/>
</dbReference>
<proteinExistence type="inferred from homology"/>
<dbReference type="PANTHER" id="PTHR30629:SF2">
    <property type="entry name" value="PROPHAGE INTEGRASE INTS-RELATED"/>
    <property type="match status" value="1"/>
</dbReference>
<dbReference type="Gene3D" id="1.10.150.130">
    <property type="match status" value="1"/>
</dbReference>
<dbReference type="Gene3D" id="1.10.443.10">
    <property type="entry name" value="Intergrase catalytic core"/>
    <property type="match status" value="1"/>
</dbReference>
<dbReference type="Pfam" id="PF00589">
    <property type="entry name" value="Phage_integrase"/>
    <property type="match status" value="1"/>
</dbReference>
<dbReference type="Pfam" id="PF22022">
    <property type="entry name" value="Phage_int_M"/>
    <property type="match status" value="1"/>
</dbReference>
<dbReference type="PROSITE" id="PS51898">
    <property type="entry name" value="TYR_RECOMBINASE"/>
    <property type="match status" value="1"/>
</dbReference>
<dbReference type="AlphaFoldDB" id="A0A1H1J6K1"/>
<dbReference type="GO" id="GO:0015074">
    <property type="term" value="P:DNA integration"/>
    <property type="evidence" value="ECO:0007669"/>
    <property type="project" value="UniProtKB-KW"/>
</dbReference>
<accession>A0A1H1J6K1</accession>
<keyword evidence="2" id="KW-0229">DNA integration</keyword>
<evidence type="ECO:0000313" key="6">
    <source>
        <dbReference type="Proteomes" id="UP000199570"/>
    </source>
</evidence>
<dbReference type="GO" id="GO:0003677">
    <property type="term" value="F:DNA binding"/>
    <property type="evidence" value="ECO:0007669"/>
    <property type="project" value="UniProtKB-UniRule"/>
</dbReference>
<evidence type="ECO:0000256" key="4">
    <source>
        <dbReference type="ARBA" id="ARBA00023172"/>
    </source>
</evidence>
<evidence type="ECO:0000256" key="2">
    <source>
        <dbReference type="ARBA" id="ARBA00022908"/>
    </source>
</evidence>
<dbReference type="InterPro" id="IPR053876">
    <property type="entry name" value="Phage_int_M"/>
</dbReference>
<dbReference type="EMBL" id="FNKJ01000004">
    <property type="protein sequence ID" value="SDR45256.1"/>
    <property type="molecule type" value="Genomic_DNA"/>
</dbReference>
<name>A0A1H1J6K1_9PSED</name>
<comment type="similarity">
    <text evidence="1">Belongs to the 'phage' integrase family.</text>
</comment>
<keyword evidence="6" id="KW-1185">Reference proteome</keyword>
<evidence type="ECO:0000313" key="5">
    <source>
        <dbReference type="EMBL" id="SDR45256.1"/>
    </source>
</evidence>
<organism evidence="5 6">
    <name type="scientific">Pseudomonas moorei</name>
    <dbReference type="NCBI Taxonomy" id="395599"/>
    <lineage>
        <taxon>Bacteria</taxon>
        <taxon>Pseudomonadati</taxon>
        <taxon>Pseudomonadota</taxon>
        <taxon>Gammaproteobacteria</taxon>
        <taxon>Pseudomonadales</taxon>
        <taxon>Pseudomonadaceae</taxon>
        <taxon>Pseudomonas</taxon>
    </lineage>
</organism>